<sequence>MSSSEQLPANFRLGRFTIPKEELDAWKDVLSNDFTAEEQREILSGLSDEAAQENRDRFFIEKTVAGMKRKLERDGERVDEELLRQRAKGLLEETKKKPSE</sequence>
<gene>
    <name evidence="1" type="ORF">COV04_04405</name>
</gene>
<evidence type="ECO:0000313" key="2">
    <source>
        <dbReference type="Proteomes" id="UP000231152"/>
    </source>
</evidence>
<dbReference type="AlphaFoldDB" id="A0A2M8LDK4"/>
<proteinExistence type="predicted"/>
<reference evidence="1 2" key="1">
    <citation type="submission" date="2017-09" db="EMBL/GenBank/DDBJ databases">
        <title>Depth-based differentiation of microbial function through sediment-hosted aquifers and enrichment of novel symbionts in the deep terrestrial subsurface.</title>
        <authorList>
            <person name="Probst A.J."/>
            <person name="Ladd B."/>
            <person name="Jarett J.K."/>
            <person name="Geller-Mcgrath D.E."/>
            <person name="Sieber C.M."/>
            <person name="Emerson J.B."/>
            <person name="Anantharaman K."/>
            <person name="Thomas B.C."/>
            <person name="Malmstrom R."/>
            <person name="Stieglmeier M."/>
            <person name="Klingl A."/>
            <person name="Woyke T."/>
            <person name="Ryan C.M."/>
            <person name="Banfield J.F."/>
        </authorList>
    </citation>
    <scope>NUCLEOTIDE SEQUENCE [LARGE SCALE GENOMIC DNA]</scope>
    <source>
        <strain evidence="1">CG10_big_fil_rev_8_21_14_0_10_48_11</strain>
    </source>
</reference>
<accession>A0A2M8LDK4</accession>
<name>A0A2M8LDK4_9BACT</name>
<organism evidence="1 2">
    <name type="scientific">Candidatus Uhrbacteria bacterium CG10_big_fil_rev_8_21_14_0_10_48_11</name>
    <dbReference type="NCBI Taxonomy" id="1975037"/>
    <lineage>
        <taxon>Bacteria</taxon>
        <taxon>Candidatus Uhriibacteriota</taxon>
    </lineage>
</organism>
<evidence type="ECO:0000313" key="1">
    <source>
        <dbReference type="EMBL" id="PJE75517.1"/>
    </source>
</evidence>
<comment type="caution">
    <text evidence="1">The sequence shown here is derived from an EMBL/GenBank/DDBJ whole genome shotgun (WGS) entry which is preliminary data.</text>
</comment>
<protein>
    <submittedName>
        <fullName evidence="1">Uncharacterized protein</fullName>
    </submittedName>
</protein>
<dbReference type="Proteomes" id="UP000231152">
    <property type="component" value="Unassembled WGS sequence"/>
</dbReference>
<dbReference type="EMBL" id="PFET01000014">
    <property type="protein sequence ID" value="PJE75517.1"/>
    <property type="molecule type" value="Genomic_DNA"/>
</dbReference>